<evidence type="ECO:0000313" key="1">
    <source>
        <dbReference type="EMBL" id="CAD7635704.1"/>
    </source>
</evidence>
<dbReference type="GO" id="GO:0009113">
    <property type="term" value="P:purine nucleobase biosynthetic process"/>
    <property type="evidence" value="ECO:0007669"/>
    <property type="project" value="TreeGrafter"/>
</dbReference>
<accession>A0A7R9Q7S4</accession>
<proteinExistence type="predicted"/>
<dbReference type="OrthoDB" id="5126881at2759"/>
<dbReference type="GO" id="GO:0005829">
    <property type="term" value="C:cytosol"/>
    <property type="evidence" value="ECO:0007669"/>
    <property type="project" value="TreeGrafter"/>
</dbReference>
<dbReference type="PANTHER" id="PTHR48099">
    <property type="entry name" value="C-1-TETRAHYDROFOLATE SYNTHASE, CYTOPLASMIC-RELATED"/>
    <property type="match status" value="1"/>
</dbReference>
<dbReference type="AlphaFoldDB" id="A0A7R9Q7S4"/>
<sequence>ILEYCKIYDNDSSYGNQLNGQVITIINRSEVVGRPLAALLANDGARVYSVDVSDILVFDRGVNLELRKYRVRDCGEKLDDILAKSDVVVTGVPNANYKVATKSLKEGVIAINFSSCMNFEDTVKDRAVIFVPAIGKVTTTMLQRNLLRLRRHATNWKINTKRV</sequence>
<dbReference type="Gene3D" id="3.40.50.720">
    <property type="entry name" value="NAD(P)-binding Rossmann-like Domain"/>
    <property type="match status" value="1"/>
</dbReference>
<dbReference type="EMBL" id="CAJPIZ010017495">
    <property type="protein sequence ID" value="CAG2116134.1"/>
    <property type="molecule type" value="Genomic_DNA"/>
</dbReference>
<dbReference type="InterPro" id="IPR036291">
    <property type="entry name" value="NAD(P)-bd_dom_sf"/>
</dbReference>
<evidence type="ECO:0000313" key="2">
    <source>
        <dbReference type="Proteomes" id="UP000759131"/>
    </source>
</evidence>
<evidence type="ECO:0008006" key="3">
    <source>
        <dbReference type="Google" id="ProtNLM"/>
    </source>
</evidence>
<organism evidence="1">
    <name type="scientific">Medioppia subpectinata</name>
    <dbReference type="NCBI Taxonomy" id="1979941"/>
    <lineage>
        <taxon>Eukaryota</taxon>
        <taxon>Metazoa</taxon>
        <taxon>Ecdysozoa</taxon>
        <taxon>Arthropoda</taxon>
        <taxon>Chelicerata</taxon>
        <taxon>Arachnida</taxon>
        <taxon>Acari</taxon>
        <taxon>Acariformes</taxon>
        <taxon>Sarcoptiformes</taxon>
        <taxon>Oribatida</taxon>
        <taxon>Brachypylina</taxon>
        <taxon>Oppioidea</taxon>
        <taxon>Oppiidae</taxon>
        <taxon>Medioppia</taxon>
    </lineage>
</organism>
<dbReference type="Proteomes" id="UP000759131">
    <property type="component" value="Unassembled WGS sequence"/>
</dbReference>
<reference evidence="1" key="1">
    <citation type="submission" date="2020-11" db="EMBL/GenBank/DDBJ databases">
        <authorList>
            <person name="Tran Van P."/>
        </authorList>
    </citation>
    <scope>NUCLEOTIDE SEQUENCE</scope>
</reference>
<keyword evidence="2" id="KW-1185">Reference proteome</keyword>
<dbReference type="GO" id="GO:0004487">
    <property type="term" value="F:methylenetetrahydrofolate dehydrogenase (NAD+) activity"/>
    <property type="evidence" value="ECO:0007669"/>
    <property type="project" value="TreeGrafter"/>
</dbReference>
<dbReference type="SUPFAM" id="SSF51735">
    <property type="entry name" value="NAD(P)-binding Rossmann-fold domains"/>
    <property type="match status" value="1"/>
</dbReference>
<name>A0A7R9Q7S4_9ACAR</name>
<protein>
    <recommendedName>
        <fullName evidence="3">Methylenetetrahydrofolate dehydrogenase</fullName>
    </recommendedName>
</protein>
<gene>
    <name evidence="1" type="ORF">OSB1V03_LOCUS16095</name>
</gene>
<dbReference type="PANTHER" id="PTHR48099:SF3">
    <property type="entry name" value="METHYLENETETRAHYDROFOLATE DEHYDROGENASE [NAD(+)]"/>
    <property type="match status" value="1"/>
</dbReference>
<feature type="non-terminal residue" evidence="1">
    <location>
        <position position="1"/>
    </location>
</feature>
<dbReference type="EMBL" id="OC872070">
    <property type="protein sequence ID" value="CAD7635704.1"/>
    <property type="molecule type" value="Genomic_DNA"/>
</dbReference>